<evidence type="ECO:0000259" key="2">
    <source>
        <dbReference type="Pfam" id="PF01918"/>
    </source>
</evidence>
<dbReference type="InterPro" id="IPR002775">
    <property type="entry name" value="DNA/RNA-bd_Alba-like"/>
</dbReference>
<feature type="region of interest" description="Disordered" evidence="1">
    <location>
        <begin position="1"/>
        <end position="68"/>
    </location>
</feature>
<sequence>MQPAPQPVSHPPPPVTTVMKRKLPPSEPSTSLDAAISKKRRTIPLQQTQQPQSSQPQKPSSQKPIPPTITPYTKVYSPLLSVLSQNYEVKPMTVLPSTSIAKHVEKALSHLSRFSAWDQQVLPGVVLLCAKSAASSKLITISELIRRRIGETEQKWFQYNVLSDDTVCEETRTGEDEVVEDTFMDLDGDGRKKEGEYFETSVFREKTIHEQAVEGPVKVRYKAHLTILLSRVPLEELKGGGLQTNEHHIELLRRVKQGLA</sequence>
<evidence type="ECO:0000256" key="1">
    <source>
        <dbReference type="SAM" id="MobiDB-lite"/>
    </source>
</evidence>
<feature type="compositionally biased region" description="Pro residues" evidence="1">
    <location>
        <begin position="1"/>
        <end position="15"/>
    </location>
</feature>
<gene>
    <name evidence="3" type="ORF">QBC35DRAFT_484994</name>
</gene>
<organism evidence="3 4">
    <name type="scientific">Podospora australis</name>
    <dbReference type="NCBI Taxonomy" id="1536484"/>
    <lineage>
        <taxon>Eukaryota</taxon>
        <taxon>Fungi</taxon>
        <taxon>Dikarya</taxon>
        <taxon>Ascomycota</taxon>
        <taxon>Pezizomycotina</taxon>
        <taxon>Sordariomycetes</taxon>
        <taxon>Sordariomycetidae</taxon>
        <taxon>Sordariales</taxon>
        <taxon>Podosporaceae</taxon>
        <taxon>Podospora</taxon>
    </lineage>
</organism>
<dbReference type="GO" id="GO:0003676">
    <property type="term" value="F:nucleic acid binding"/>
    <property type="evidence" value="ECO:0007669"/>
    <property type="project" value="InterPro"/>
</dbReference>
<dbReference type="Pfam" id="PF01918">
    <property type="entry name" value="Alba"/>
    <property type="match status" value="1"/>
</dbReference>
<dbReference type="Proteomes" id="UP001302126">
    <property type="component" value="Unassembled WGS sequence"/>
</dbReference>
<dbReference type="EMBL" id="MU864355">
    <property type="protein sequence ID" value="KAK4192352.1"/>
    <property type="molecule type" value="Genomic_DNA"/>
</dbReference>
<feature type="compositionally biased region" description="Low complexity" evidence="1">
    <location>
        <begin position="43"/>
        <end position="63"/>
    </location>
</feature>
<feature type="domain" description="DNA/RNA-binding protein Alba-like" evidence="2">
    <location>
        <begin position="93"/>
        <end position="163"/>
    </location>
</feature>
<keyword evidence="4" id="KW-1185">Reference proteome</keyword>
<dbReference type="AlphaFoldDB" id="A0AAN7AN90"/>
<proteinExistence type="predicted"/>
<accession>A0AAN7AN90</accession>
<protein>
    <recommendedName>
        <fullName evidence="2">DNA/RNA-binding protein Alba-like domain-containing protein</fullName>
    </recommendedName>
</protein>
<reference evidence="3" key="1">
    <citation type="journal article" date="2023" name="Mol. Phylogenet. Evol.">
        <title>Genome-scale phylogeny and comparative genomics of the fungal order Sordariales.</title>
        <authorList>
            <person name="Hensen N."/>
            <person name="Bonometti L."/>
            <person name="Westerberg I."/>
            <person name="Brannstrom I.O."/>
            <person name="Guillou S."/>
            <person name="Cros-Aarteil S."/>
            <person name="Calhoun S."/>
            <person name="Haridas S."/>
            <person name="Kuo A."/>
            <person name="Mondo S."/>
            <person name="Pangilinan J."/>
            <person name="Riley R."/>
            <person name="LaButti K."/>
            <person name="Andreopoulos B."/>
            <person name="Lipzen A."/>
            <person name="Chen C."/>
            <person name="Yan M."/>
            <person name="Daum C."/>
            <person name="Ng V."/>
            <person name="Clum A."/>
            <person name="Steindorff A."/>
            <person name="Ohm R.A."/>
            <person name="Martin F."/>
            <person name="Silar P."/>
            <person name="Natvig D.O."/>
            <person name="Lalanne C."/>
            <person name="Gautier V."/>
            <person name="Ament-Velasquez S.L."/>
            <person name="Kruys A."/>
            <person name="Hutchinson M.I."/>
            <person name="Powell A.J."/>
            <person name="Barry K."/>
            <person name="Miller A.N."/>
            <person name="Grigoriev I.V."/>
            <person name="Debuchy R."/>
            <person name="Gladieux P."/>
            <person name="Hiltunen Thoren M."/>
            <person name="Johannesson H."/>
        </authorList>
    </citation>
    <scope>NUCLEOTIDE SEQUENCE</scope>
    <source>
        <strain evidence="3">PSN309</strain>
    </source>
</reference>
<name>A0AAN7AN90_9PEZI</name>
<comment type="caution">
    <text evidence="3">The sequence shown here is derived from an EMBL/GenBank/DDBJ whole genome shotgun (WGS) entry which is preliminary data.</text>
</comment>
<evidence type="ECO:0000313" key="3">
    <source>
        <dbReference type="EMBL" id="KAK4192352.1"/>
    </source>
</evidence>
<reference evidence="3" key="2">
    <citation type="submission" date="2023-05" db="EMBL/GenBank/DDBJ databases">
        <authorList>
            <consortium name="Lawrence Berkeley National Laboratory"/>
            <person name="Steindorff A."/>
            <person name="Hensen N."/>
            <person name="Bonometti L."/>
            <person name="Westerberg I."/>
            <person name="Brannstrom I.O."/>
            <person name="Guillou S."/>
            <person name="Cros-Aarteil S."/>
            <person name="Calhoun S."/>
            <person name="Haridas S."/>
            <person name="Kuo A."/>
            <person name="Mondo S."/>
            <person name="Pangilinan J."/>
            <person name="Riley R."/>
            <person name="Labutti K."/>
            <person name="Andreopoulos B."/>
            <person name="Lipzen A."/>
            <person name="Chen C."/>
            <person name="Yanf M."/>
            <person name="Daum C."/>
            <person name="Ng V."/>
            <person name="Clum A."/>
            <person name="Ohm R."/>
            <person name="Martin F."/>
            <person name="Silar P."/>
            <person name="Natvig D."/>
            <person name="Lalanne C."/>
            <person name="Gautier V."/>
            <person name="Ament-Velasquez S.L."/>
            <person name="Kruys A."/>
            <person name="Hutchinson M.I."/>
            <person name="Powell A.J."/>
            <person name="Barry K."/>
            <person name="Miller A.N."/>
            <person name="Grigoriev I.V."/>
            <person name="Debuchy R."/>
            <person name="Gladieux P."/>
            <person name="Thoren M.H."/>
            <person name="Johannesson H."/>
        </authorList>
    </citation>
    <scope>NUCLEOTIDE SEQUENCE</scope>
    <source>
        <strain evidence="3">PSN309</strain>
    </source>
</reference>
<evidence type="ECO:0000313" key="4">
    <source>
        <dbReference type="Proteomes" id="UP001302126"/>
    </source>
</evidence>